<dbReference type="SUPFAM" id="SSF52743">
    <property type="entry name" value="Subtilisin-like"/>
    <property type="match status" value="1"/>
</dbReference>
<evidence type="ECO:0000256" key="1">
    <source>
        <dbReference type="ARBA" id="ARBA00011073"/>
    </source>
</evidence>
<protein>
    <submittedName>
        <fullName evidence="12">Subtilisin-like protease SBT5.3</fullName>
    </submittedName>
</protein>
<dbReference type="Proteomes" id="UP000554482">
    <property type="component" value="Unassembled WGS sequence"/>
</dbReference>
<accession>A0A7J6WVZ3</accession>
<feature type="domain" description="Peptidase S8/S53" evidence="9">
    <location>
        <begin position="143"/>
        <end position="606"/>
    </location>
</feature>
<evidence type="ECO:0000259" key="10">
    <source>
        <dbReference type="Pfam" id="PF05922"/>
    </source>
</evidence>
<feature type="domain" description="Inhibitor I9" evidence="10">
    <location>
        <begin position="30"/>
        <end position="113"/>
    </location>
</feature>
<feature type="active site" description="Charge relay system" evidence="6 7">
    <location>
        <position position="152"/>
    </location>
</feature>
<dbReference type="Gene3D" id="3.30.70.80">
    <property type="entry name" value="Peptidase S8 propeptide/proteinase inhibitor I9"/>
    <property type="match status" value="1"/>
</dbReference>
<dbReference type="FunFam" id="2.60.40.2310:FF:000002">
    <property type="entry name" value="p69E protein-like"/>
    <property type="match status" value="1"/>
</dbReference>
<feature type="signal peptide" evidence="8">
    <location>
        <begin position="1"/>
        <end position="25"/>
    </location>
</feature>
<dbReference type="CDD" id="cd04852">
    <property type="entry name" value="Peptidases_S8_3"/>
    <property type="match status" value="1"/>
</dbReference>
<dbReference type="Gene3D" id="2.60.40.2310">
    <property type="match status" value="1"/>
</dbReference>
<dbReference type="InterPro" id="IPR041469">
    <property type="entry name" value="Subtilisin-like_FN3"/>
</dbReference>
<dbReference type="PROSITE" id="PS51892">
    <property type="entry name" value="SUBTILASE"/>
    <property type="match status" value="1"/>
</dbReference>
<dbReference type="Pfam" id="PF17766">
    <property type="entry name" value="fn3_6"/>
    <property type="match status" value="1"/>
</dbReference>
<comment type="caution">
    <text evidence="12">The sequence shown here is derived from an EMBL/GenBank/DDBJ whole genome shotgun (WGS) entry which is preliminary data.</text>
</comment>
<comment type="similarity">
    <text evidence="1 7">Belongs to the peptidase S8 family.</text>
</comment>
<keyword evidence="4 7" id="KW-0378">Hydrolase</keyword>
<evidence type="ECO:0000256" key="7">
    <source>
        <dbReference type="PROSITE-ProRule" id="PRU01240"/>
    </source>
</evidence>
<dbReference type="InterPro" id="IPR034197">
    <property type="entry name" value="Peptidases_S8_3"/>
</dbReference>
<evidence type="ECO:0000313" key="13">
    <source>
        <dbReference type="Proteomes" id="UP000554482"/>
    </source>
</evidence>
<dbReference type="PANTHER" id="PTHR10795">
    <property type="entry name" value="PROPROTEIN CONVERTASE SUBTILISIN/KEXIN"/>
    <property type="match status" value="1"/>
</dbReference>
<dbReference type="AlphaFoldDB" id="A0A7J6WVZ3"/>
<dbReference type="InterPro" id="IPR015500">
    <property type="entry name" value="Peptidase_S8_subtilisin-rel"/>
</dbReference>
<dbReference type="Gene3D" id="3.50.30.30">
    <property type="match status" value="1"/>
</dbReference>
<dbReference type="Pfam" id="PF00082">
    <property type="entry name" value="Peptidase_S8"/>
    <property type="match status" value="1"/>
</dbReference>
<sequence length="758" mass="82595">MNKFFSISTLLLVFVFNSFVAHTFAAKVHYAVYFGAHNHGPEPTSVHYEQAENSHHEFLGSFLGGKKKAKKAIINSHTKHINAFTAMLEPQHAEQISKNESVLSIYQCKELKLKTDRVWTFLGVEKEDGVVEPNSLWKKSNFGEDMIIANIDSGVDPTSKSFNDDGMGPIPSKWKGQCNDGEIDGSSCNRKLISMRKYYKNSVNETMRNCRNCFNATDEDKHGTHTLSTAGGRFVTGVSYNNITRGTTKGGAPNARVASYKIGFGGGNLNACDMLSAFEDVIHDGVDVLTLSFGEDRPVTDGYFNNTSAIGTLHAVKNGIVAVMAASNEGPAACVQNVQPWVITVGASTMDRQFTSYVELGNNQRFKAECLSSQWMNLEKKQYPLINAKDVIKAREGQSANSEIALMCPGIDDVNAKGKIVLFSTDEEVNCLWELKDHDVAGIIIALPDASLSMFAALISTSDGKAISAYINSTKLPTAYITPVIVELNTKPAPIVSSYSCRGPNGLTKEILKPDIIAPGTQVIAASPDVADFFHQGQPYVAMSGTSMATPIVAGVVALLKAIHPEWTPAMIQSAIMTTASTTDNTNQPIKDSNGETATPFIMGAGLIQPNVAADPGLVYDLTMKDYLKFLCTQKNFTEGQLANFYEKPFKCPESYNLLNFNYPSITVPNLSKKVTVRRIVKNVGTPGIYNVIVTEPEGIFADVHPKRLMFNKVGEKKVFKLTLKAKKAPVSRNYVFGKLVWSDGVHTVTSPIVVKGA</sequence>
<proteinExistence type="inferred from homology"/>
<evidence type="ECO:0000256" key="4">
    <source>
        <dbReference type="ARBA" id="ARBA00022801"/>
    </source>
</evidence>
<feature type="active site" description="Charge relay system" evidence="6 7">
    <location>
        <position position="547"/>
    </location>
</feature>
<dbReference type="PROSITE" id="PS00138">
    <property type="entry name" value="SUBTILASE_SER"/>
    <property type="match status" value="1"/>
</dbReference>
<evidence type="ECO:0000256" key="2">
    <source>
        <dbReference type="ARBA" id="ARBA00022670"/>
    </source>
</evidence>
<dbReference type="InterPro" id="IPR045051">
    <property type="entry name" value="SBT"/>
</dbReference>
<dbReference type="GO" id="GO:0006508">
    <property type="term" value="P:proteolysis"/>
    <property type="evidence" value="ECO:0007669"/>
    <property type="project" value="UniProtKB-KW"/>
</dbReference>
<reference evidence="12 13" key="1">
    <citation type="submission" date="2020-06" db="EMBL/GenBank/DDBJ databases">
        <title>Transcriptomic and genomic resources for Thalictrum thalictroides and T. hernandezii: Facilitating candidate gene discovery in an emerging model plant lineage.</title>
        <authorList>
            <person name="Arias T."/>
            <person name="Riano-Pachon D.M."/>
            <person name="Di Stilio V.S."/>
        </authorList>
    </citation>
    <scope>NUCLEOTIDE SEQUENCE [LARGE SCALE GENOMIC DNA]</scope>
    <source>
        <strain evidence="13">cv. WT478/WT964</strain>
        <tissue evidence="12">Leaves</tissue>
    </source>
</reference>
<dbReference type="Gene3D" id="3.40.50.200">
    <property type="entry name" value="Peptidase S8/S53 domain"/>
    <property type="match status" value="1"/>
</dbReference>
<dbReference type="InterPro" id="IPR010259">
    <property type="entry name" value="S8pro/Inhibitor_I9"/>
</dbReference>
<evidence type="ECO:0000313" key="12">
    <source>
        <dbReference type="EMBL" id="KAF5201606.1"/>
    </source>
</evidence>
<dbReference type="Pfam" id="PF05922">
    <property type="entry name" value="Inhibitor_I9"/>
    <property type="match status" value="1"/>
</dbReference>
<evidence type="ECO:0000256" key="8">
    <source>
        <dbReference type="SAM" id="SignalP"/>
    </source>
</evidence>
<dbReference type="CDD" id="cd02120">
    <property type="entry name" value="PA_subtilisin_like"/>
    <property type="match status" value="1"/>
</dbReference>
<dbReference type="GO" id="GO:0004252">
    <property type="term" value="F:serine-type endopeptidase activity"/>
    <property type="evidence" value="ECO:0007669"/>
    <property type="project" value="UniProtKB-UniRule"/>
</dbReference>
<dbReference type="OrthoDB" id="1908276at2759"/>
<feature type="chain" id="PRO_5029679782" evidence="8">
    <location>
        <begin position="26"/>
        <end position="758"/>
    </location>
</feature>
<dbReference type="InterPro" id="IPR036852">
    <property type="entry name" value="Peptidase_S8/S53_dom_sf"/>
</dbReference>
<feature type="domain" description="Subtilisin-like protease fibronectin type-III" evidence="11">
    <location>
        <begin position="660"/>
        <end position="755"/>
    </location>
</feature>
<dbReference type="EMBL" id="JABWDY010009210">
    <property type="protein sequence ID" value="KAF5201606.1"/>
    <property type="molecule type" value="Genomic_DNA"/>
</dbReference>
<name>A0A7J6WVZ3_THATH</name>
<keyword evidence="13" id="KW-1185">Reference proteome</keyword>
<evidence type="ECO:0000259" key="11">
    <source>
        <dbReference type="Pfam" id="PF17766"/>
    </source>
</evidence>
<evidence type="ECO:0000256" key="5">
    <source>
        <dbReference type="ARBA" id="ARBA00022825"/>
    </source>
</evidence>
<keyword evidence="2 7" id="KW-0645">Protease</keyword>
<evidence type="ECO:0000256" key="6">
    <source>
        <dbReference type="PIRSR" id="PIRSR615500-1"/>
    </source>
</evidence>
<dbReference type="InterPro" id="IPR000209">
    <property type="entry name" value="Peptidase_S8/S53_dom"/>
</dbReference>
<dbReference type="InterPro" id="IPR037045">
    <property type="entry name" value="S8pro/Inhibitor_I9_sf"/>
</dbReference>
<evidence type="ECO:0000256" key="3">
    <source>
        <dbReference type="ARBA" id="ARBA00022729"/>
    </source>
</evidence>
<gene>
    <name evidence="12" type="ORF">FRX31_008810</name>
</gene>
<evidence type="ECO:0000259" key="9">
    <source>
        <dbReference type="Pfam" id="PF00082"/>
    </source>
</evidence>
<keyword evidence="3 8" id="KW-0732">Signal</keyword>
<keyword evidence="5 7" id="KW-0720">Serine protease</keyword>
<organism evidence="12 13">
    <name type="scientific">Thalictrum thalictroides</name>
    <name type="common">Rue-anemone</name>
    <name type="synonym">Anemone thalictroides</name>
    <dbReference type="NCBI Taxonomy" id="46969"/>
    <lineage>
        <taxon>Eukaryota</taxon>
        <taxon>Viridiplantae</taxon>
        <taxon>Streptophyta</taxon>
        <taxon>Embryophyta</taxon>
        <taxon>Tracheophyta</taxon>
        <taxon>Spermatophyta</taxon>
        <taxon>Magnoliopsida</taxon>
        <taxon>Ranunculales</taxon>
        <taxon>Ranunculaceae</taxon>
        <taxon>Thalictroideae</taxon>
        <taxon>Thalictrum</taxon>
    </lineage>
</organism>
<feature type="active site" description="Charge relay system" evidence="6 7">
    <location>
        <position position="222"/>
    </location>
</feature>
<dbReference type="InterPro" id="IPR023828">
    <property type="entry name" value="Peptidase_S8_Ser-AS"/>
</dbReference>
<dbReference type="PRINTS" id="PR00723">
    <property type="entry name" value="SUBTILISIN"/>
</dbReference>